<dbReference type="InterPro" id="IPR036513">
    <property type="entry name" value="STAS_dom_sf"/>
</dbReference>
<sequence>MIVQKAMDLLDEGVLISDDQFVITYTNPAFMELFQLQGGAVTGESLHHLFPDIDQEKRVVTNSTKNQQPVVIDHYPMRWKGKAYVFKIHTKPFTYEGRTYNLTRVFDKTESYNREKQLIHMIEEMTANVVKVADGFALLPLQPILRDEQKEVLLTRVPELCQNQRIDRLAVEFSGIVSVEDEWVHLLRDLVVSLQLLGIEVVLAGMRPQVVMQFTQNRISLAGVRTFRNLPQAADYFLRKRK</sequence>
<dbReference type="AlphaFoldDB" id="A0A845DUD7"/>
<dbReference type="GO" id="GO:0006355">
    <property type="term" value="P:regulation of DNA-templated transcription"/>
    <property type="evidence" value="ECO:0007669"/>
    <property type="project" value="InterPro"/>
</dbReference>
<accession>A0A845DUD7</accession>
<dbReference type="Gene3D" id="3.30.750.24">
    <property type="entry name" value="STAS domain"/>
    <property type="match status" value="1"/>
</dbReference>
<dbReference type="InterPro" id="IPR013767">
    <property type="entry name" value="PAS_fold"/>
</dbReference>
<dbReference type="Pfam" id="PF00989">
    <property type="entry name" value="PAS"/>
    <property type="match status" value="1"/>
</dbReference>
<dbReference type="EMBL" id="WMET01000004">
    <property type="protein sequence ID" value="MYL21261.1"/>
    <property type="molecule type" value="Genomic_DNA"/>
</dbReference>
<proteinExistence type="predicted"/>
<dbReference type="InterPro" id="IPR002645">
    <property type="entry name" value="STAS_dom"/>
</dbReference>
<feature type="domain" description="STAS" evidence="1">
    <location>
        <begin position="126"/>
        <end position="237"/>
    </location>
</feature>
<dbReference type="SUPFAM" id="SSF52091">
    <property type="entry name" value="SpoIIaa-like"/>
    <property type="match status" value="1"/>
</dbReference>
<evidence type="ECO:0000313" key="2">
    <source>
        <dbReference type="EMBL" id="MYL21261.1"/>
    </source>
</evidence>
<protein>
    <submittedName>
        <fullName evidence="2">PAS domain-containing protein</fullName>
    </submittedName>
</protein>
<dbReference type="Proteomes" id="UP000460949">
    <property type="component" value="Unassembled WGS sequence"/>
</dbReference>
<dbReference type="SUPFAM" id="SSF55785">
    <property type="entry name" value="PYP-like sensor domain (PAS domain)"/>
    <property type="match status" value="1"/>
</dbReference>
<evidence type="ECO:0000313" key="3">
    <source>
        <dbReference type="Proteomes" id="UP000460949"/>
    </source>
</evidence>
<reference evidence="2 3" key="1">
    <citation type="submission" date="2019-11" db="EMBL/GenBank/DDBJ databases">
        <title>Genome sequences of 17 halophilic strains isolated from different environments.</title>
        <authorList>
            <person name="Furrow R.E."/>
        </authorList>
    </citation>
    <scope>NUCLEOTIDE SEQUENCE [LARGE SCALE GENOMIC DNA]</scope>
    <source>
        <strain evidence="2 3">22511_23_Filter</strain>
    </source>
</reference>
<dbReference type="PANTHER" id="PTHR33745:SF8">
    <property type="entry name" value="BLUE-LIGHT PHOTORECEPTOR"/>
    <property type="match status" value="1"/>
</dbReference>
<dbReference type="CDD" id="cd00130">
    <property type="entry name" value="PAS"/>
    <property type="match status" value="1"/>
</dbReference>
<organism evidence="2 3">
    <name type="scientific">Halobacillus litoralis</name>
    <dbReference type="NCBI Taxonomy" id="45668"/>
    <lineage>
        <taxon>Bacteria</taxon>
        <taxon>Bacillati</taxon>
        <taxon>Bacillota</taxon>
        <taxon>Bacilli</taxon>
        <taxon>Bacillales</taxon>
        <taxon>Bacillaceae</taxon>
        <taxon>Halobacillus</taxon>
    </lineage>
</organism>
<dbReference type="InterPro" id="IPR000014">
    <property type="entry name" value="PAS"/>
</dbReference>
<dbReference type="Gene3D" id="3.30.450.20">
    <property type="entry name" value="PAS domain"/>
    <property type="match status" value="1"/>
</dbReference>
<dbReference type="InterPro" id="IPR035965">
    <property type="entry name" value="PAS-like_dom_sf"/>
</dbReference>
<dbReference type="InterPro" id="IPR051932">
    <property type="entry name" value="Bact_StressResp_Reg"/>
</dbReference>
<dbReference type="PROSITE" id="PS50801">
    <property type="entry name" value="STAS"/>
    <property type="match status" value="1"/>
</dbReference>
<dbReference type="RefSeq" id="WP_160838804.1">
    <property type="nucleotide sequence ID" value="NZ_WMET01000004.1"/>
</dbReference>
<gene>
    <name evidence="2" type="ORF">GLW04_15275</name>
</gene>
<evidence type="ECO:0000259" key="1">
    <source>
        <dbReference type="PROSITE" id="PS50801"/>
    </source>
</evidence>
<name>A0A845DUD7_9BACI</name>
<comment type="caution">
    <text evidence="2">The sequence shown here is derived from an EMBL/GenBank/DDBJ whole genome shotgun (WGS) entry which is preliminary data.</text>
</comment>
<dbReference type="PANTHER" id="PTHR33745">
    <property type="entry name" value="RSBT ANTAGONIST PROTEIN RSBS-RELATED"/>
    <property type="match status" value="1"/>
</dbReference>
<dbReference type="CDD" id="cd07041">
    <property type="entry name" value="STAS_RsbR_RsbS_like"/>
    <property type="match status" value="1"/>
</dbReference>